<dbReference type="PROSITE" id="PS50068">
    <property type="entry name" value="LDLRA_2"/>
    <property type="match status" value="1"/>
</dbReference>
<reference evidence="4" key="1">
    <citation type="submission" date="2022-03" db="EMBL/GenBank/DDBJ databases">
        <authorList>
            <person name="Martin C."/>
        </authorList>
    </citation>
    <scope>NUCLEOTIDE SEQUENCE</scope>
</reference>
<keyword evidence="3" id="KW-0732">Signal</keyword>
<organism evidence="4 5">
    <name type="scientific">Owenia fusiformis</name>
    <name type="common">Polychaete worm</name>
    <dbReference type="NCBI Taxonomy" id="6347"/>
    <lineage>
        <taxon>Eukaryota</taxon>
        <taxon>Metazoa</taxon>
        <taxon>Spiralia</taxon>
        <taxon>Lophotrochozoa</taxon>
        <taxon>Annelida</taxon>
        <taxon>Polychaeta</taxon>
        <taxon>Sedentaria</taxon>
        <taxon>Canalipalpata</taxon>
        <taxon>Sabellida</taxon>
        <taxon>Oweniida</taxon>
        <taxon>Oweniidae</taxon>
        <taxon>Owenia</taxon>
    </lineage>
</organism>
<dbReference type="PROSITE" id="PS01209">
    <property type="entry name" value="LDLRA_1"/>
    <property type="match status" value="1"/>
</dbReference>
<evidence type="ECO:0008006" key="6">
    <source>
        <dbReference type="Google" id="ProtNLM"/>
    </source>
</evidence>
<dbReference type="CDD" id="cd00112">
    <property type="entry name" value="LDLa"/>
    <property type="match status" value="1"/>
</dbReference>
<dbReference type="PANTHER" id="PTHR20967">
    <property type="entry name" value="PROHORMONE-4"/>
    <property type="match status" value="1"/>
</dbReference>
<dbReference type="InterPro" id="IPR053103">
    <property type="entry name" value="IDLSRF-like_peptide"/>
</dbReference>
<feature type="signal peptide" evidence="3">
    <location>
        <begin position="1"/>
        <end position="21"/>
    </location>
</feature>
<comment type="caution">
    <text evidence="2">Lacks conserved residue(s) required for the propagation of feature annotation.</text>
</comment>
<proteinExistence type="predicted"/>
<dbReference type="Pfam" id="PF00057">
    <property type="entry name" value="Ldl_recept_a"/>
    <property type="match status" value="1"/>
</dbReference>
<dbReference type="PANTHER" id="PTHR20967:SF0">
    <property type="entry name" value="PROHORMONE-4"/>
    <property type="match status" value="1"/>
</dbReference>
<evidence type="ECO:0000256" key="2">
    <source>
        <dbReference type="PROSITE-ProRule" id="PRU00124"/>
    </source>
</evidence>
<accession>A0A8S4PGR3</accession>
<name>A0A8S4PGR3_OWEFU</name>
<keyword evidence="1" id="KW-1015">Disulfide bond</keyword>
<dbReference type="Proteomes" id="UP000749559">
    <property type="component" value="Unassembled WGS sequence"/>
</dbReference>
<dbReference type="InterPro" id="IPR023415">
    <property type="entry name" value="LDLR_class-A_CS"/>
</dbReference>
<comment type="caution">
    <text evidence="4">The sequence shown here is derived from an EMBL/GenBank/DDBJ whole genome shotgun (WGS) entry which is preliminary data.</text>
</comment>
<dbReference type="AlphaFoldDB" id="A0A8S4PGR3"/>
<feature type="chain" id="PRO_5035801187" description="Prohormone-4" evidence="3">
    <location>
        <begin position="22"/>
        <end position="194"/>
    </location>
</feature>
<dbReference type="InterPro" id="IPR036055">
    <property type="entry name" value="LDL_receptor-like_sf"/>
</dbReference>
<dbReference type="Gene3D" id="2.40.128.620">
    <property type="match status" value="1"/>
</dbReference>
<dbReference type="EMBL" id="CAIIXF020000008">
    <property type="protein sequence ID" value="CAH1792409.1"/>
    <property type="molecule type" value="Genomic_DNA"/>
</dbReference>
<evidence type="ECO:0000256" key="1">
    <source>
        <dbReference type="ARBA" id="ARBA00023157"/>
    </source>
</evidence>
<gene>
    <name evidence="4" type="ORF">OFUS_LOCUS17372</name>
</gene>
<dbReference type="SMART" id="SM00192">
    <property type="entry name" value="LDLa"/>
    <property type="match status" value="1"/>
</dbReference>
<evidence type="ECO:0000313" key="5">
    <source>
        <dbReference type="Proteomes" id="UP000749559"/>
    </source>
</evidence>
<protein>
    <recommendedName>
        <fullName evidence="6">Prohormone-4</fullName>
    </recommendedName>
</protein>
<sequence length="194" mass="21761">MAKGWEYMLVLLAMICASCLAEDLASLLRQRLESRIMEKRKPDGGNPCPEPEKPFPCRGQGTHCIPMEYLCDNSYDCEDGYDEDREVCTAARRPAIEDIESFLDAEASWILPKMFGVSPRKLHKVAHSLAVSENVSEFKRRLAMSSKQATILKKALKAIGDGDKKAVQQLVSMPLGSWNEVQYIFGKIIKSGFE</sequence>
<evidence type="ECO:0000256" key="3">
    <source>
        <dbReference type="SAM" id="SignalP"/>
    </source>
</evidence>
<keyword evidence="5" id="KW-1185">Reference proteome</keyword>
<evidence type="ECO:0000313" key="4">
    <source>
        <dbReference type="EMBL" id="CAH1792409.1"/>
    </source>
</evidence>
<dbReference type="OrthoDB" id="6239681at2759"/>
<dbReference type="InterPro" id="IPR002172">
    <property type="entry name" value="LDrepeatLR_classA_rpt"/>
</dbReference>
<dbReference type="SUPFAM" id="SSF57424">
    <property type="entry name" value="LDL receptor-like module"/>
    <property type="match status" value="1"/>
</dbReference>